<accession>A0A369T892</accession>
<reference evidence="2 3" key="1">
    <citation type="submission" date="2018-07" db="EMBL/GenBank/DDBJ databases">
        <title>Venubactetium sediminum gen. nov., sp. nov., isolated from a marine solar saltern.</title>
        <authorList>
            <person name="Wang S."/>
        </authorList>
    </citation>
    <scope>NUCLEOTIDE SEQUENCE [LARGE SCALE GENOMIC DNA]</scope>
    <source>
        <strain evidence="2 3">WD2A32</strain>
    </source>
</reference>
<dbReference type="Pfam" id="PF12705">
    <property type="entry name" value="PDDEXK_1"/>
    <property type="match status" value="1"/>
</dbReference>
<dbReference type="InterPro" id="IPR027417">
    <property type="entry name" value="P-loop_NTPase"/>
</dbReference>
<comment type="caution">
    <text evidence="2">The sequence shown here is derived from an EMBL/GenBank/DDBJ whole genome shotgun (WGS) entry which is preliminary data.</text>
</comment>
<organism evidence="2 3">
    <name type="scientific">Ferruginivarius sediminum</name>
    <dbReference type="NCBI Taxonomy" id="2661937"/>
    <lineage>
        <taxon>Bacteria</taxon>
        <taxon>Pseudomonadati</taxon>
        <taxon>Pseudomonadota</taxon>
        <taxon>Alphaproteobacteria</taxon>
        <taxon>Rhodospirillales</taxon>
        <taxon>Rhodospirillaceae</taxon>
        <taxon>Ferruginivarius</taxon>
    </lineage>
</organism>
<dbReference type="NCBIfam" id="TIGR02786">
    <property type="entry name" value="addB_alphas"/>
    <property type="match status" value="1"/>
</dbReference>
<evidence type="ECO:0000313" key="2">
    <source>
        <dbReference type="EMBL" id="RDD60397.1"/>
    </source>
</evidence>
<protein>
    <submittedName>
        <fullName evidence="2">Double-strand break repair protein AddB</fullName>
    </submittedName>
</protein>
<evidence type="ECO:0000259" key="1">
    <source>
        <dbReference type="Pfam" id="PF12705"/>
    </source>
</evidence>
<keyword evidence="3" id="KW-1185">Reference proteome</keyword>
<dbReference type="EMBL" id="QPMH01000028">
    <property type="protein sequence ID" value="RDD60397.1"/>
    <property type="molecule type" value="Genomic_DNA"/>
</dbReference>
<dbReference type="InterPro" id="IPR011604">
    <property type="entry name" value="PDDEXK-like_dom_sf"/>
</dbReference>
<dbReference type="Gene3D" id="3.90.320.10">
    <property type="match status" value="1"/>
</dbReference>
<dbReference type="InterPro" id="IPR014153">
    <property type="entry name" value="Ds_break_AddB"/>
</dbReference>
<feature type="domain" description="PD-(D/E)XK endonuclease-like" evidence="1">
    <location>
        <begin position="727"/>
        <end position="966"/>
    </location>
</feature>
<proteinExistence type="predicted"/>
<sequence length="999" mass="108272">MTSTRPAVHTIPPGVSFVDALARGLYDEAGGDPLALSRVTVLLPTRRACRTLHEAFLRLSGGAAMLLPRMLPLGDLDAEELVLSGEAGPAGGRYDADIPPALPELRRQLLLTRLIDRWGEASAERERATVDQAARLAGELARLLDQVETEGLSFDKLRDLVPAEHARHWQITLEFLDILTAWWPQIEGEEGAISPAARRRRLMQAWAEAWRSQPPSHPIVAAGSTGSIPATADLLHVVAGLPPGRVVLPGLDTGADAATWTAVKADPTHPQHNMARLLDRMKLDRADVRDWPAEGGERTPPARSELLNLALKPAAATPDWRDLSGRSDVQRLELGLGGLHRLDCPGAGEEASAIALMLRQALEVPGRTAALVTPDRGLARRVASELKRWGLTVDDSAGMPLRDTAPGTFLRLTAQMLADGLAPLSLLAALKHPLAAGGQDPGAFRARVRALEVAVLRGPRPGKGFAGLLDALPEDDEAGLRLWLENLRDMAAEAEAALATADIPLADAVEAHMRFAEALAATDREPGPARLWAGDAGETAADFASELTRNADAAPVIGGTRYPALLDGLMAGREVRPRYGGHPRLAIWGPLEARMQRADLLILGGLNEGTWPAESDPGPWLSRPMRAGFGLPPVERRIGLMAHDFAQAASASEVVLTRATRVEGAPSVPSRWLLRLDAVLDALGLERLTAGEERWLDWARQLDTPARSILIAPPEPRPPRTARPTKLSVTRVEMWMRDPYALYAERILKLRPLDPLDQDPGAAEHGTLIHKVLERFVWAYPNALPDDPETELLRLGREAFDRLGVRPGVRAFWWPRFARIAEWLAAQERARRAGGLHVFAERKGHRELPGADGRTFTLTAKADRIERGADGRLAIIDYKTGGVPSEKSVRLGFSPQLPLEAAIAAAGAFADVPTAEVGAIAYWRLTGGNPPGEIRAVKGDPGELAEQAFAGLQELVTAFEDPQTPYRAVPRPAFAPRYSDYRHLSRVQEWSAGTFEDEG</sequence>
<evidence type="ECO:0000313" key="3">
    <source>
        <dbReference type="Proteomes" id="UP000253941"/>
    </source>
</evidence>
<dbReference type="InterPro" id="IPR038726">
    <property type="entry name" value="PDDEXK_AddAB-type"/>
</dbReference>
<dbReference type="RefSeq" id="WP_114583685.1">
    <property type="nucleotide sequence ID" value="NZ_QPMH01000028.1"/>
</dbReference>
<gene>
    <name evidence="2" type="primary">addB</name>
    <name evidence="2" type="ORF">DRB17_18360</name>
</gene>
<dbReference type="Proteomes" id="UP000253941">
    <property type="component" value="Unassembled WGS sequence"/>
</dbReference>
<dbReference type="AlphaFoldDB" id="A0A369T892"/>
<name>A0A369T892_9PROT</name>
<dbReference type="SUPFAM" id="SSF52540">
    <property type="entry name" value="P-loop containing nucleoside triphosphate hydrolases"/>
    <property type="match status" value="1"/>
</dbReference>